<dbReference type="Proteomes" id="UP000016935">
    <property type="component" value="Unassembled WGS sequence"/>
</dbReference>
<protein>
    <submittedName>
        <fullName evidence="1">Uncharacterized protein</fullName>
    </submittedName>
</protein>
<dbReference type="RefSeq" id="XP_008025432.1">
    <property type="nucleotide sequence ID" value="XM_008027241.1"/>
</dbReference>
<evidence type="ECO:0000313" key="1">
    <source>
        <dbReference type="EMBL" id="EOA86857.1"/>
    </source>
</evidence>
<dbReference type="EMBL" id="KB908592">
    <property type="protein sequence ID" value="EOA86857.1"/>
    <property type="molecule type" value="Genomic_DNA"/>
</dbReference>
<organism evidence="1 2">
    <name type="scientific">Exserohilum turcicum (strain 28A)</name>
    <name type="common">Northern leaf blight fungus</name>
    <name type="synonym">Setosphaeria turcica</name>
    <dbReference type="NCBI Taxonomy" id="671987"/>
    <lineage>
        <taxon>Eukaryota</taxon>
        <taxon>Fungi</taxon>
        <taxon>Dikarya</taxon>
        <taxon>Ascomycota</taxon>
        <taxon>Pezizomycotina</taxon>
        <taxon>Dothideomycetes</taxon>
        <taxon>Pleosporomycetidae</taxon>
        <taxon>Pleosporales</taxon>
        <taxon>Pleosporineae</taxon>
        <taxon>Pleosporaceae</taxon>
        <taxon>Exserohilum</taxon>
    </lineage>
</organism>
<reference evidence="1 2" key="2">
    <citation type="journal article" date="2013" name="PLoS Genet.">
        <title>Comparative genome structure, secondary metabolite, and effector coding capacity across Cochliobolus pathogens.</title>
        <authorList>
            <person name="Condon B.J."/>
            <person name="Leng Y."/>
            <person name="Wu D."/>
            <person name="Bushley K.E."/>
            <person name="Ohm R.A."/>
            <person name="Otillar R."/>
            <person name="Martin J."/>
            <person name="Schackwitz W."/>
            <person name="Grimwood J."/>
            <person name="MohdZainudin N."/>
            <person name="Xue C."/>
            <person name="Wang R."/>
            <person name="Manning V.A."/>
            <person name="Dhillon B."/>
            <person name="Tu Z.J."/>
            <person name="Steffenson B.J."/>
            <person name="Salamov A."/>
            <person name="Sun H."/>
            <person name="Lowry S."/>
            <person name="LaButti K."/>
            <person name="Han J."/>
            <person name="Copeland A."/>
            <person name="Lindquist E."/>
            <person name="Barry K."/>
            <person name="Schmutz J."/>
            <person name="Baker S.E."/>
            <person name="Ciuffetti L.M."/>
            <person name="Grigoriev I.V."/>
            <person name="Zhong S."/>
            <person name="Turgeon B.G."/>
        </authorList>
    </citation>
    <scope>NUCLEOTIDE SEQUENCE [LARGE SCALE GENOMIC DNA]</scope>
    <source>
        <strain evidence="2">28A</strain>
    </source>
</reference>
<dbReference type="GeneID" id="19398614"/>
<dbReference type="HOGENOM" id="CLU_2777529_0_0_1"/>
<sequence>MKIRLKSPHWAHVKALPMFHLHLPWTKLLDRTDGTKLLGRADGTKLLGRADGTKLLGRADRTKLLGRNG</sequence>
<reference evidence="1 2" key="1">
    <citation type="journal article" date="2012" name="PLoS Pathog.">
        <title>Diverse lifestyles and strategies of plant pathogenesis encoded in the genomes of eighteen Dothideomycetes fungi.</title>
        <authorList>
            <person name="Ohm R.A."/>
            <person name="Feau N."/>
            <person name="Henrissat B."/>
            <person name="Schoch C.L."/>
            <person name="Horwitz B.A."/>
            <person name="Barry K.W."/>
            <person name="Condon B.J."/>
            <person name="Copeland A.C."/>
            <person name="Dhillon B."/>
            <person name="Glaser F."/>
            <person name="Hesse C.N."/>
            <person name="Kosti I."/>
            <person name="LaButti K."/>
            <person name="Lindquist E.A."/>
            <person name="Lucas S."/>
            <person name="Salamov A.A."/>
            <person name="Bradshaw R.E."/>
            <person name="Ciuffetti L."/>
            <person name="Hamelin R.C."/>
            <person name="Kema G.H.J."/>
            <person name="Lawrence C."/>
            <person name="Scott J.A."/>
            <person name="Spatafora J.W."/>
            <person name="Turgeon B.G."/>
            <person name="de Wit P.J.G.M."/>
            <person name="Zhong S."/>
            <person name="Goodwin S.B."/>
            <person name="Grigoriev I.V."/>
        </authorList>
    </citation>
    <scope>NUCLEOTIDE SEQUENCE [LARGE SCALE GENOMIC DNA]</scope>
    <source>
        <strain evidence="2">28A</strain>
    </source>
</reference>
<proteinExistence type="predicted"/>
<dbReference type="AlphaFoldDB" id="R0KFG9"/>
<name>R0KFG9_EXST2</name>
<accession>R0KFG9</accession>
<evidence type="ECO:0000313" key="2">
    <source>
        <dbReference type="Proteomes" id="UP000016935"/>
    </source>
</evidence>
<gene>
    <name evidence="1" type="ORF">SETTUDRAFT_163000</name>
</gene>
<keyword evidence="2" id="KW-1185">Reference proteome</keyword>